<dbReference type="InterPro" id="IPR050951">
    <property type="entry name" value="Retrovirus_Pol_polyprotein"/>
</dbReference>
<dbReference type="Pfam" id="PF17917">
    <property type="entry name" value="RT_RNaseH"/>
    <property type="match status" value="1"/>
</dbReference>
<dbReference type="FunFam" id="3.30.70.270:FF:000026">
    <property type="entry name" value="Transposon Ty3-G Gag-Pol polyprotein"/>
    <property type="match status" value="1"/>
</dbReference>
<feature type="domain" description="Reverse transcriptase" evidence="9">
    <location>
        <begin position="1"/>
        <end position="111"/>
    </location>
</feature>
<evidence type="ECO:0000313" key="10">
    <source>
        <dbReference type="EMBL" id="KAG5286473.1"/>
    </source>
</evidence>
<comment type="caution">
    <text evidence="10">The sequence shown here is derived from an EMBL/GenBank/DDBJ whole genome shotgun (WGS) entry which is preliminary data.</text>
</comment>
<evidence type="ECO:0000256" key="7">
    <source>
        <dbReference type="ARBA" id="ARBA00022801"/>
    </source>
</evidence>
<keyword evidence="8" id="KW-0695">RNA-directed DNA polymerase</keyword>
<dbReference type="Proteomes" id="UP000823561">
    <property type="component" value="Chromosome 1"/>
</dbReference>
<dbReference type="Pfam" id="PF00078">
    <property type="entry name" value="RVT_1"/>
    <property type="match status" value="1"/>
</dbReference>
<evidence type="ECO:0000256" key="2">
    <source>
        <dbReference type="ARBA" id="ARBA00012180"/>
    </source>
</evidence>
<dbReference type="PROSITE" id="PS50878">
    <property type="entry name" value="RT_POL"/>
    <property type="match status" value="1"/>
</dbReference>
<dbReference type="GO" id="GO:0004523">
    <property type="term" value="F:RNA-DNA hybrid ribonuclease activity"/>
    <property type="evidence" value="ECO:0007669"/>
    <property type="project" value="UniProtKB-EC"/>
</dbReference>
<dbReference type="CDD" id="cd01647">
    <property type="entry name" value="RT_LTR"/>
    <property type="match status" value="1"/>
</dbReference>
<evidence type="ECO:0000256" key="5">
    <source>
        <dbReference type="ARBA" id="ARBA00022722"/>
    </source>
</evidence>
<keyword evidence="11" id="KW-1185">Reference proteome</keyword>
<dbReference type="InterPro" id="IPR041373">
    <property type="entry name" value="RT_RNaseH"/>
</dbReference>
<dbReference type="InterPro" id="IPR000477">
    <property type="entry name" value="RT_dom"/>
</dbReference>
<evidence type="ECO:0000256" key="8">
    <source>
        <dbReference type="ARBA" id="ARBA00022918"/>
    </source>
</evidence>
<name>A0AAV6HGU9_9TELE</name>
<dbReference type="PANTHER" id="PTHR37984">
    <property type="entry name" value="PROTEIN CBG26694"/>
    <property type="match status" value="1"/>
</dbReference>
<evidence type="ECO:0000256" key="6">
    <source>
        <dbReference type="ARBA" id="ARBA00022759"/>
    </source>
</evidence>
<dbReference type="GO" id="GO:0003964">
    <property type="term" value="F:RNA-directed DNA polymerase activity"/>
    <property type="evidence" value="ECO:0007669"/>
    <property type="project" value="UniProtKB-KW"/>
</dbReference>
<dbReference type="CDD" id="cd09274">
    <property type="entry name" value="RNase_HI_RT_Ty3"/>
    <property type="match status" value="1"/>
</dbReference>
<comment type="similarity">
    <text evidence="1">Belongs to the beta type-B retroviral polymerase family. HERV class-II K(HML-2) pol subfamily.</text>
</comment>
<evidence type="ECO:0000256" key="4">
    <source>
        <dbReference type="ARBA" id="ARBA00022695"/>
    </source>
</evidence>
<dbReference type="EMBL" id="JADWDJ010000001">
    <property type="protein sequence ID" value="KAG5286473.1"/>
    <property type="molecule type" value="Genomic_DNA"/>
</dbReference>
<evidence type="ECO:0000259" key="9">
    <source>
        <dbReference type="PROSITE" id="PS50878"/>
    </source>
</evidence>
<proteinExistence type="inferred from homology"/>
<dbReference type="PANTHER" id="PTHR37984:SF13">
    <property type="entry name" value="RIBONUCLEASE H"/>
    <property type="match status" value="1"/>
</dbReference>
<dbReference type="FunFam" id="3.30.70.270:FF:000003">
    <property type="entry name" value="Transposon Ty3-G Gag-Pol polyprotein"/>
    <property type="match status" value="1"/>
</dbReference>
<dbReference type="Gene3D" id="3.30.70.270">
    <property type="match status" value="2"/>
</dbReference>
<dbReference type="FunFam" id="3.10.20.370:FF:000001">
    <property type="entry name" value="Retrovirus-related Pol polyprotein from transposon 17.6-like protein"/>
    <property type="match status" value="1"/>
</dbReference>
<sequence length="347" mass="39202">MSHAYQQVVLEEESRKYVTINTHKGLFKYTRLPFGVASSPAIFQRTMEGILGGIPNVAIYLDDILISGSTEQNHLENLEEVLHRLEKSGLRLRRSKCEFMGKEVAFLGHKINASGLHPLTEKVDAIARAPEPKNVTELKAYLGLLNYYHRFLPKLSTLLAPLHALLKKEGKWSWGSKQQKAFTESKALLQSCSVLVHYDSNKPLILACDASPYGVGAVLSHQMPDGLDRPIGFVSRTLNAAEKNYSQLDKEGLAVVFGVKKFHKYLYGRKFTIVTDHKPLISLFSEMRAIPQMTSPRIQRWAVTLGAYEYTIIYKLVRCVGLLHSFLPPPSRTRPMSLVWSQFLQSF</sequence>
<organism evidence="10 11">
    <name type="scientific">Alosa alosa</name>
    <name type="common">allis shad</name>
    <dbReference type="NCBI Taxonomy" id="278164"/>
    <lineage>
        <taxon>Eukaryota</taxon>
        <taxon>Metazoa</taxon>
        <taxon>Chordata</taxon>
        <taxon>Craniata</taxon>
        <taxon>Vertebrata</taxon>
        <taxon>Euteleostomi</taxon>
        <taxon>Actinopterygii</taxon>
        <taxon>Neopterygii</taxon>
        <taxon>Teleostei</taxon>
        <taxon>Clupei</taxon>
        <taxon>Clupeiformes</taxon>
        <taxon>Clupeoidei</taxon>
        <taxon>Clupeidae</taxon>
        <taxon>Alosa</taxon>
    </lineage>
</organism>
<gene>
    <name evidence="10" type="ORF">AALO_G00015230</name>
</gene>
<dbReference type="Gene3D" id="3.10.20.370">
    <property type="match status" value="1"/>
</dbReference>
<keyword evidence="5" id="KW-0540">Nuclease</keyword>
<dbReference type="EC" id="3.1.26.4" evidence="2"/>
<accession>A0AAV6HGU9</accession>
<dbReference type="SUPFAM" id="SSF56672">
    <property type="entry name" value="DNA/RNA polymerases"/>
    <property type="match status" value="1"/>
</dbReference>
<protein>
    <recommendedName>
        <fullName evidence="2">ribonuclease H</fullName>
        <ecNumber evidence="2">3.1.26.4</ecNumber>
    </recommendedName>
</protein>
<keyword evidence="3" id="KW-0808">Transferase</keyword>
<keyword evidence="7" id="KW-0378">Hydrolase</keyword>
<dbReference type="AlphaFoldDB" id="A0AAV6HGU9"/>
<dbReference type="Gene3D" id="3.10.10.10">
    <property type="entry name" value="HIV Type 1 Reverse Transcriptase, subunit A, domain 1"/>
    <property type="match status" value="1"/>
</dbReference>
<dbReference type="InterPro" id="IPR043128">
    <property type="entry name" value="Rev_trsase/Diguanyl_cyclase"/>
</dbReference>
<keyword evidence="4" id="KW-0548">Nucleotidyltransferase</keyword>
<reference evidence="10 11" key="1">
    <citation type="submission" date="2020-10" db="EMBL/GenBank/DDBJ databases">
        <title>Chromosome-scale genome assembly of the Allis shad, Alosa alosa.</title>
        <authorList>
            <person name="Margot Z."/>
            <person name="Christophe K."/>
            <person name="Cabau C."/>
            <person name="Louis A."/>
            <person name="Berthelot C."/>
            <person name="Parey E."/>
            <person name="Roest Crollius H."/>
            <person name="Montfort J."/>
            <person name="Robinson-Rechavi M."/>
            <person name="Bucao C."/>
            <person name="Bouchez O."/>
            <person name="Gislard M."/>
            <person name="Lluch J."/>
            <person name="Milhes M."/>
            <person name="Lampietro C."/>
            <person name="Lopez Roques C."/>
            <person name="Donnadieu C."/>
            <person name="Braasch I."/>
            <person name="Desvignes T."/>
            <person name="Postlethwait J."/>
            <person name="Bobe J."/>
            <person name="Guiguen Y."/>
        </authorList>
    </citation>
    <scope>NUCLEOTIDE SEQUENCE [LARGE SCALE GENOMIC DNA]</scope>
    <source>
        <strain evidence="10">M-15738</strain>
        <tissue evidence="10">Blood</tissue>
    </source>
</reference>
<dbReference type="InterPro" id="IPR043502">
    <property type="entry name" value="DNA/RNA_pol_sf"/>
</dbReference>
<keyword evidence="6" id="KW-0255">Endonuclease</keyword>
<evidence type="ECO:0000256" key="3">
    <source>
        <dbReference type="ARBA" id="ARBA00022679"/>
    </source>
</evidence>
<evidence type="ECO:0000256" key="1">
    <source>
        <dbReference type="ARBA" id="ARBA00010879"/>
    </source>
</evidence>
<evidence type="ECO:0000313" key="11">
    <source>
        <dbReference type="Proteomes" id="UP000823561"/>
    </source>
</evidence>